<keyword evidence="1" id="KW-0413">Isomerase</keyword>
<dbReference type="GO" id="GO:0009543">
    <property type="term" value="C:chloroplast thylakoid lumen"/>
    <property type="evidence" value="ECO:0007669"/>
    <property type="project" value="TreeGrafter"/>
</dbReference>
<dbReference type="OrthoDB" id="1902587at2759"/>
<dbReference type="SUPFAM" id="SSF54534">
    <property type="entry name" value="FKBP-like"/>
    <property type="match status" value="1"/>
</dbReference>
<protein>
    <recommendedName>
        <fullName evidence="1">peptidylprolyl isomerase</fullName>
        <ecNumber evidence="1">5.2.1.8</ecNumber>
    </recommendedName>
</protein>
<evidence type="ECO:0000313" key="4">
    <source>
        <dbReference type="Proteomes" id="UP000232323"/>
    </source>
</evidence>
<gene>
    <name evidence="3" type="ORF">CEUSTIGMA_g3342.t1</name>
</gene>
<organism evidence="3 4">
    <name type="scientific">Chlamydomonas eustigma</name>
    <dbReference type="NCBI Taxonomy" id="1157962"/>
    <lineage>
        <taxon>Eukaryota</taxon>
        <taxon>Viridiplantae</taxon>
        <taxon>Chlorophyta</taxon>
        <taxon>core chlorophytes</taxon>
        <taxon>Chlorophyceae</taxon>
        <taxon>CS clade</taxon>
        <taxon>Chlamydomonadales</taxon>
        <taxon>Chlamydomonadaceae</taxon>
        <taxon>Chlamydomonas</taxon>
    </lineage>
</organism>
<accession>A0A250WYX4</accession>
<comment type="caution">
    <text evidence="3">The sequence shown here is derived from an EMBL/GenBank/DDBJ whole genome shotgun (WGS) entry which is preliminary data.</text>
</comment>
<dbReference type="PANTHER" id="PTHR47862:SF2">
    <property type="entry name" value="PEPTIDYLPROLYL ISOMERASE"/>
    <property type="match status" value="1"/>
</dbReference>
<dbReference type="GO" id="GO:0003755">
    <property type="term" value="F:peptidyl-prolyl cis-trans isomerase activity"/>
    <property type="evidence" value="ECO:0007669"/>
    <property type="project" value="UniProtKB-KW"/>
</dbReference>
<dbReference type="PANTHER" id="PTHR47862">
    <property type="entry name" value="PEPTIDYL-PROLYL CIS-TRANS ISOMERASE FKBP18, CHLOROPLASTIC"/>
    <property type="match status" value="1"/>
</dbReference>
<dbReference type="Gene3D" id="3.10.50.40">
    <property type="match status" value="1"/>
</dbReference>
<dbReference type="InterPro" id="IPR044180">
    <property type="entry name" value="FKBP18-like"/>
</dbReference>
<dbReference type="PROSITE" id="PS50059">
    <property type="entry name" value="FKBP_PPIASE"/>
    <property type="match status" value="1"/>
</dbReference>
<evidence type="ECO:0000313" key="3">
    <source>
        <dbReference type="EMBL" id="GAX75899.1"/>
    </source>
</evidence>
<comment type="catalytic activity">
    <reaction evidence="1">
        <text>[protein]-peptidylproline (omega=180) = [protein]-peptidylproline (omega=0)</text>
        <dbReference type="Rhea" id="RHEA:16237"/>
        <dbReference type="Rhea" id="RHEA-COMP:10747"/>
        <dbReference type="Rhea" id="RHEA-COMP:10748"/>
        <dbReference type="ChEBI" id="CHEBI:83833"/>
        <dbReference type="ChEBI" id="CHEBI:83834"/>
        <dbReference type="EC" id="5.2.1.8"/>
    </reaction>
</comment>
<dbReference type="Proteomes" id="UP000232323">
    <property type="component" value="Unassembled WGS sequence"/>
</dbReference>
<name>A0A250WYX4_9CHLO</name>
<sequence length="221" mass="23602">MLKPLNGVSLTSKTLVTTHPRSTTVSSTRCSACRDSQSGNLEKRVVLKALTALIGLSGLNVQRCDAIDYGIDYKKELARRRRKIPEEEYTEGPDGLKYFDIVVGEGAVADVGERVAVHYDVKFRNVTFVTTRQGLGVTGGTPVGFNVGTVSGEPGSTLPGIDLGVRGMKVGGVRRLIVPPNLAFGKFGAGEIPPNATLNIDVELLSIKTSPFGFRVKLVEG</sequence>
<feature type="domain" description="PPIase FKBP-type" evidence="2">
    <location>
        <begin position="112"/>
        <end position="208"/>
    </location>
</feature>
<proteinExistence type="predicted"/>
<dbReference type="Pfam" id="PF00254">
    <property type="entry name" value="FKBP_C"/>
    <property type="match status" value="1"/>
</dbReference>
<evidence type="ECO:0000256" key="1">
    <source>
        <dbReference type="PROSITE-ProRule" id="PRU00277"/>
    </source>
</evidence>
<keyword evidence="1" id="KW-0697">Rotamase</keyword>
<dbReference type="EC" id="5.2.1.8" evidence="1"/>
<dbReference type="AlphaFoldDB" id="A0A250WYX4"/>
<evidence type="ECO:0000259" key="2">
    <source>
        <dbReference type="PROSITE" id="PS50059"/>
    </source>
</evidence>
<dbReference type="InterPro" id="IPR046357">
    <property type="entry name" value="PPIase_dom_sf"/>
</dbReference>
<dbReference type="STRING" id="1157962.A0A250WYX4"/>
<keyword evidence="4" id="KW-1185">Reference proteome</keyword>
<dbReference type="InterPro" id="IPR001179">
    <property type="entry name" value="PPIase_FKBP_dom"/>
</dbReference>
<dbReference type="EMBL" id="BEGY01000014">
    <property type="protein sequence ID" value="GAX75899.1"/>
    <property type="molecule type" value="Genomic_DNA"/>
</dbReference>
<reference evidence="3 4" key="1">
    <citation type="submission" date="2017-08" db="EMBL/GenBank/DDBJ databases">
        <title>Acidophilic green algal genome provides insights into adaptation to an acidic environment.</title>
        <authorList>
            <person name="Hirooka S."/>
            <person name="Hirose Y."/>
            <person name="Kanesaki Y."/>
            <person name="Higuchi S."/>
            <person name="Fujiwara T."/>
            <person name="Onuma R."/>
            <person name="Era A."/>
            <person name="Ohbayashi R."/>
            <person name="Uzuka A."/>
            <person name="Nozaki H."/>
            <person name="Yoshikawa H."/>
            <person name="Miyagishima S.Y."/>
        </authorList>
    </citation>
    <scope>NUCLEOTIDE SEQUENCE [LARGE SCALE GENOMIC DNA]</scope>
    <source>
        <strain evidence="3 4">NIES-2499</strain>
    </source>
</reference>